<dbReference type="Gene3D" id="3.40.50.200">
    <property type="entry name" value="Peptidase S8/S53 domain"/>
    <property type="match status" value="1"/>
</dbReference>
<dbReference type="NCBIfam" id="TIGR04213">
    <property type="entry name" value="PGF_pre_PGF"/>
    <property type="match status" value="1"/>
</dbReference>
<evidence type="ECO:0000256" key="4">
    <source>
        <dbReference type="ARBA" id="ARBA00022825"/>
    </source>
</evidence>
<name>A0A7D5E744_9EURY</name>
<dbReference type="CDD" id="cd04842">
    <property type="entry name" value="Peptidases_S8_Kp43_protease"/>
    <property type="match status" value="1"/>
</dbReference>
<dbReference type="KEGG" id="mzi:HWN40_03635"/>
<dbReference type="Gene3D" id="2.60.40.10">
    <property type="entry name" value="Immunoglobulins"/>
    <property type="match status" value="3"/>
</dbReference>
<evidence type="ECO:0000256" key="5">
    <source>
        <dbReference type="PROSITE-ProRule" id="PRU01240"/>
    </source>
</evidence>
<dbReference type="InterPro" id="IPR036852">
    <property type="entry name" value="Peptidase_S8/S53_dom_sf"/>
</dbReference>
<keyword evidence="3 5" id="KW-0378">Hydrolase</keyword>
<dbReference type="InterPro" id="IPR015500">
    <property type="entry name" value="Peptidase_S8_subtilisin-rel"/>
</dbReference>
<reference evidence="8 9" key="1">
    <citation type="submission" date="2020-06" db="EMBL/GenBank/DDBJ databases">
        <title>Methanolobus halotolerans sp. nov., isolated from a saline lake Tus in Siberia.</title>
        <authorList>
            <person name="Shen Y."/>
            <person name="Chen S.-C."/>
            <person name="Lai M.-C."/>
            <person name="Huang H.-H."/>
            <person name="Chiu H.-H."/>
            <person name="Tang S.-L."/>
            <person name="Rogozin D.Y."/>
            <person name="Degermendzhy A.G."/>
        </authorList>
    </citation>
    <scope>NUCLEOTIDE SEQUENCE [LARGE SCALE GENOMIC DNA]</scope>
    <source>
        <strain evidence="8 9">DSM 21339</strain>
    </source>
</reference>
<evidence type="ECO:0000313" key="9">
    <source>
        <dbReference type="Proteomes" id="UP000509594"/>
    </source>
</evidence>
<dbReference type="GO" id="GO:0007156">
    <property type="term" value="P:homophilic cell adhesion via plasma membrane adhesion molecules"/>
    <property type="evidence" value="ECO:0007669"/>
    <property type="project" value="InterPro"/>
</dbReference>
<evidence type="ECO:0000256" key="1">
    <source>
        <dbReference type="ARBA" id="ARBA00011073"/>
    </source>
</evidence>
<keyword evidence="9" id="KW-1185">Reference proteome</keyword>
<dbReference type="PROSITE" id="PS51892">
    <property type="entry name" value="SUBTILASE"/>
    <property type="match status" value="1"/>
</dbReference>
<evidence type="ECO:0000259" key="7">
    <source>
        <dbReference type="PROSITE" id="PS50268"/>
    </source>
</evidence>
<evidence type="ECO:0000256" key="6">
    <source>
        <dbReference type="SAM" id="MobiDB-lite"/>
    </source>
</evidence>
<feature type="active site" description="Charge relay system" evidence="5">
    <location>
        <position position="502"/>
    </location>
</feature>
<organism evidence="8 9">
    <name type="scientific">Methanolobus zinderi</name>
    <dbReference type="NCBI Taxonomy" id="536044"/>
    <lineage>
        <taxon>Archaea</taxon>
        <taxon>Methanobacteriati</taxon>
        <taxon>Methanobacteriota</taxon>
        <taxon>Stenosarchaea group</taxon>
        <taxon>Methanomicrobia</taxon>
        <taxon>Methanosarcinales</taxon>
        <taxon>Methanosarcinaceae</taxon>
        <taxon>Methanolobus</taxon>
    </lineage>
</organism>
<dbReference type="RefSeq" id="WP_176964481.1">
    <property type="nucleotide sequence ID" value="NZ_CP058215.1"/>
</dbReference>
<evidence type="ECO:0000256" key="3">
    <source>
        <dbReference type="ARBA" id="ARBA00022801"/>
    </source>
</evidence>
<keyword evidence="4 5" id="KW-0720">Serine protease</keyword>
<evidence type="ECO:0000313" key="8">
    <source>
        <dbReference type="EMBL" id="QLC49418.1"/>
    </source>
</evidence>
<feature type="compositionally biased region" description="Gly residues" evidence="6">
    <location>
        <begin position="1087"/>
        <end position="1097"/>
    </location>
</feature>
<comment type="similarity">
    <text evidence="1 5">Belongs to the peptidase S8 family.</text>
</comment>
<gene>
    <name evidence="8" type="ORF">HWN40_03635</name>
</gene>
<accession>A0A7D5E744</accession>
<dbReference type="OrthoDB" id="341609at2157"/>
<feature type="active site" description="Charge relay system" evidence="5">
    <location>
        <position position="252"/>
    </location>
</feature>
<dbReference type="InterPro" id="IPR034058">
    <property type="entry name" value="TagA/B/C/D_pept_dom"/>
</dbReference>
<dbReference type="GO" id="GO:0016020">
    <property type="term" value="C:membrane"/>
    <property type="evidence" value="ECO:0007669"/>
    <property type="project" value="InterPro"/>
</dbReference>
<dbReference type="SUPFAM" id="SSF49313">
    <property type="entry name" value="Cadherin-like"/>
    <property type="match status" value="3"/>
</dbReference>
<dbReference type="SUPFAM" id="SSF49785">
    <property type="entry name" value="Galactose-binding domain-like"/>
    <property type="match status" value="1"/>
</dbReference>
<dbReference type="GO" id="GO:0004252">
    <property type="term" value="F:serine-type endopeptidase activity"/>
    <property type="evidence" value="ECO:0007669"/>
    <property type="project" value="UniProtKB-UniRule"/>
</dbReference>
<sequence length="1317" mass="143491">MYTKRTLFFLILVFLMIFTASCSDNENISLADNSGNHIFLKTTTINTDKLAEEDGQEVAVSSNSIEEAIDVTEQYYIAQFRGPVFEDQKEELGQTGAVLYDYLPDNAFIVRMNASVIPEVSSLNFVKWIGEYRASYKYEPAITVTANKLTSESEVEKADLLVMVFDASENSRIDEEITEIQGTVTENSNNILRIKIPKSRIDELAAINGVSWIEEYREPVLLNDIAAGIVGVTPVHDTHGLNGSGQIVAVCDTGVDTGVDDESMHADIRGRILDFVYLSDDGAADMHGHGTHVVGSILGNGAESGGQYKGMAPEASLVFLEFLNSNGTLSVPYYINQSVFQPAYDLGAKMHSNSWGYTGEYGNYTIFSKQVDQFMWENPDMLILFAAGNYGVDQDDDGIVDQNSIQDPATAKNCIAVGSSENNRSSFINTWGDSYGFPIDVDKRADNIEGIAATSSRGPTTDGRIKPDLIAPGTYIVSVKSSQASINSWYLNENYAPMSGTSMATPIVAGSAALIRQYYSDTEGFSNPSAALIKATLINGAHDMTPGQYGTEEYQEIEGRPDYSQGWGRIDLENSLFPRYPEVIAYFDKETISDTDDFWEFDYGYIEEGEPLRATLVWTDYPGSEAAGKVLVNNLDLTITDSFDTYYGNYDLNNAPDTANNVEGVEIDETIAGDYKIRVDGTNVPEGPQDFSLVLSFTCDNNEFPANGSSTDDSSTVVSTNVVHPGGVDRSSIQMMINDSTVDFTAVEIDGGYRISYSTPTAYQNGDYNVSVNAQTISRQEFSYNWEFNMNASPVTNHAPVLDTIGDQTVDELTELTFTATANDSDLPENTLTFSLSGTVPNGAAITSDGVLTWTPTESQGPDSYTFDVEVSDGSLTDSETITVTVKEVNVAPVLDSIGDQTIDELTELTFTATATDSDIPENTLTFSLSGTVPNSAAITSDGVFTWTPTESQRPDSYTFDVEVSDGSLTDSETITVTVYEDNAPPEFDSISPKIIEVTKNLQFFINATDIDSNDLTYSNESILPDGATFNDTSLLFNWTPTTDQKGTYDINFSVTDGEKSDNQTVTITVKELSASTTPATSISSGSSGGGGGGGTTGEEYENIEIKDVNSLFVGKDKVARFEFDNPDLDIMYVEYTSLKNAGTISVTIESLKDKSTFVHTLPSGEIYRNMNIWVGKTGYAIDANIADPVIAFRVDKSWINEEDIDDDSISLNRYSDGSWSRLATEIVDSDEDFLYFEAETPGFSPFAITGIKIQDEAKLADGSETLYSTPENGDNDSVLEGEVTVNETEAERTLDALSGPISLLLICLACLLIRKK</sequence>
<dbReference type="InterPro" id="IPR008979">
    <property type="entry name" value="Galactose-bd-like_sf"/>
</dbReference>
<dbReference type="PANTHER" id="PTHR43399:SF4">
    <property type="entry name" value="CELL WALL-ASSOCIATED PROTEASE"/>
    <property type="match status" value="1"/>
</dbReference>
<dbReference type="InterPro" id="IPR013783">
    <property type="entry name" value="Ig-like_fold"/>
</dbReference>
<dbReference type="EMBL" id="CP058215">
    <property type="protein sequence ID" value="QLC49418.1"/>
    <property type="molecule type" value="Genomic_DNA"/>
</dbReference>
<dbReference type="Gene3D" id="2.60.120.380">
    <property type="match status" value="1"/>
</dbReference>
<evidence type="ECO:0000256" key="2">
    <source>
        <dbReference type="ARBA" id="ARBA00022670"/>
    </source>
</evidence>
<dbReference type="PANTHER" id="PTHR43399">
    <property type="entry name" value="SUBTILISIN-RELATED"/>
    <property type="match status" value="1"/>
</dbReference>
<dbReference type="PROSITE" id="PS51257">
    <property type="entry name" value="PROKAR_LIPOPROTEIN"/>
    <property type="match status" value="1"/>
</dbReference>
<dbReference type="InterPro" id="IPR000209">
    <property type="entry name" value="Peptidase_S8/S53_dom"/>
</dbReference>
<dbReference type="InterPro" id="IPR051048">
    <property type="entry name" value="Peptidase_S8/S53_subtilisin"/>
</dbReference>
<dbReference type="GeneID" id="55820736"/>
<dbReference type="PROSITE" id="PS50268">
    <property type="entry name" value="CADHERIN_2"/>
    <property type="match status" value="1"/>
</dbReference>
<keyword evidence="2 5" id="KW-0645">Protease</keyword>
<dbReference type="CDD" id="cd11304">
    <property type="entry name" value="Cadherin_repeat"/>
    <property type="match status" value="1"/>
</dbReference>
<dbReference type="InterPro" id="IPR002126">
    <property type="entry name" value="Cadherin-like_dom"/>
</dbReference>
<dbReference type="GO" id="GO:0006508">
    <property type="term" value="P:proteolysis"/>
    <property type="evidence" value="ECO:0007669"/>
    <property type="project" value="UniProtKB-KW"/>
</dbReference>
<dbReference type="InterPro" id="IPR015919">
    <property type="entry name" value="Cadherin-like_sf"/>
</dbReference>
<dbReference type="SUPFAM" id="SSF52743">
    <property type="entry name" value="Subtilisin-like"/>
    <property type="match status" value="1"/>
</dbReference>
<dbReference type="Pfam" id="PF05345">
    <property type="entry name" value="He_PIG"/>
    <property type="match status" value="3"/>
</dbReference>
<feature type="region of interest" description="Disordered" evidence="6">
    <location>
        <begin position="1078"/>
        <end position="1099"/>
    </location>
</feature>
<feature type="domain" description="Cadherin" evidence="7">
    <location>
        <begin position="907"/>
        <end position="988"/>
    </location>
</feature>
<feature type="active site" description="Charge relay system" evidence="5">
    <location>
        <position position="289"/>
    </location>
</feature>
<dbReference type="Proteomes" id="UP000509594">
    <property type="component" value="Chromosome"/>
</dbReference>
<dbReference type="PRINTS" id="PR00723">
    <property type="entry name" value="SUBTILISIN"/>
</dbReference>
<dbReference type="InterPro" id="IPR023828">
    <property type="entry name" value="Peptidase_S8_Ser-AS"/>
</dbReference>
<dbReference type="Pfam" id="PF00082">
    <property type="entry name" value="Peptidase_S8"/>
    <property type="match status" value="1"/>
</dbReference>
<dbReference type="GO" id="GO:0005509">
    <property type="term" value="F:calcium ion binding"/>
    <property type="evidence" value="ECO:0007669"/>
    <property type="project" value="InterPro"/>
</dbReference>
<protein>
    <submittedName>
        <fullName evidence="8">PGF-pre-PGF domain-containing protein</fullName>
    </submittedName>
</protein>
<dbReference type="InterPro" id="IPR026453">
    <property type="entry name" value="PGF_pre_PGF"/>
</dbReference>
<dbReference type="PROSITE" id="PS00138">
    <property type="entry name" value="SUBTILASE_SER"/>
    <property type="match status" value="1"/>
</dbReference>
<proteinExistence type="inferred from homology"/>